<evidence type="ECO:0000313" key="2">
    <source>
        <dbReference type="EMBL" id="KAE9609566.1"/>
    </source>
</evidence>
<reference evidence="3" key="1">
    <citation type="journal article" date="2020" name="Nat. Commun.">
        <title>Genome sequence of the cluster root forming white lupin.</title>
        <authorList>
            <person name="Hufnagel B."/>
            <person name="Marques A."/>
            <person name="Soriano A."/>
            <person name="Marques L."/>
            <person name="Divol F."/>
            <person name="Doumas P."/>
            <person name="Sallet E."/>
            <person name="Mancinotti D."/>
            <person name="Carrere S."/>
            <person name="Marande W."/>
            <person name="Arribat S."/>
            <person name="Keller J."/>
            <person name="Huneau C."/>
            <person name="Blein T."/>
            <person name="Aime D."/>
            <person name="Laguerre M."/>
            <person name="Taylor J."/>
            <person name="Schubert V."/>
            <person name="Nelson M."/>
            <person name="Geu-Flores F."/>
            <person name="Crespi M."/>
            <person name="Gallardo-Guerrero K."/>
            <person name="Delaux P.-M."/>
            <person name="Salse J."/>
            <person name="Berges H."/>
            <person name="Guyot R."/>
            <person name="Gouzy J."/>
            <person name="Peret B."/>
        </authorList>
    </citation>
    <scope>NUCLEOTIDE SEQUENCE [LARGE SCALE GENOMIC DNA]</scope>
    <source>
        <strain evidence="3">cv. Amiga</strain>
    </source>
</reference>
<keyword evidence="3" id="KW-1185">Reference proteome</keyword>
<sequence length="64" mass="7691">MARRANFIEEINSSKDTWKLKVQLRGLWCVERSVAPSLEMIFMDHTLILLLYFFCITYNNILMY</sequence>
<dbReference type="Proteomes" id="UP000447434">
    <property type="component" value="Chromosome 7"/>
</dbReference>
<feature type="transmembrane region" description="Helical" evidence="1">
    <location>
        <begin position="40"/>
        <end position="61"/>
    </location>
</feature>
<gene>
    <name evidence="2" type="ORF">Lalb_Chr07g0177391</name>
</gene>
<organism evidence="2 3">
    <name type="scientific">Lupinus albus</name>
    <name type="common">White lupine</name>
    <name type="synonym">Lupinus termis</name>
    <dbReference type="NCBI Taxonomy" id="3870"/>
    <lineage>
        <taxon>Eukaryota</taxon>
        <taxon>Viridiplantae</taxon>
        <taxon>Streptophyta</taxon>
        <taxon>Embryophyta</taxon>
        <taxon>Tracheophyta</taxon>
        <taxon>Spermatophyta</taxon>
        <taxon>Magnoliopsida</taxon>
        <taxon>eudicotyledons</taxon>
        <taxon>Gunneridae</taxon>
        <taxon>Pentapetalae</taxon>
        <taxon>rosids</taxon>
        <taxon>fabids</taxon>
        <taxon>Fabales</taxon>
        <taxon>Fabaceae</taxon>
        <taxon>Papilionoideae</taxon>
        <taxon>50 kb inversion clade</taxon>
        <taxon>genistoids sensu lato</taxon>
        <taxon>core genistoids</taxon>
        <taxon>Genisteae</taxon>
        <taxon>Lupinus</taxon>
    </lineage>
</organism>
<dbReference type="AlphaFoldDB" id="A0A6A4Q7R7"/>
<comment type="caution">
    <text evidence="2">The sequence shown here is derived from an EMBL/GenBank/DDBJ whole genome shotgun (WGS) entry which is preliminary data.</text>
</comment>
<evidence type="ECO:0000256" key="1">
    <source>
        <dbReference type="SAM" id="Phobius"/>
    </source>
</evidence>
<protein>
    <submittedName>
        <fullName evidence="2">Uncharacterized protein</fullName>
    </submittedName>
</protein>
<evidence type="ECO:0000313" key="3">
    <source>
        <dbReference type="Proteomes" id="UP000447434"/>
    </source>
</evidence>
<proteinExistence type="predicted"/>
<keyword evidence="1" id="KW-0472">Membrane</keyword>
<name>A0A6A4Q7R7_LUPAL</name>
<accession>A0A6A4Q7R7</accession>
<keyword evidence="1" id="KW-1133">Transmembrane helix</keyword>
<keyword evidence="1" id="KW-0812">Transmembrane</keyword>
<dbReference type="EMBL" id="WOCE01000007">
    <property type="protein sequence ID" value="KAE9609566.1"/>
    <property type="molecule type" value="Genomic_DNA"/>
</dbReference>